<evidence type="ECO:0000313" key="2">
    <source>
        <dbReference type="EMBL" id="KAA2238655.1"/>
    </source>
</evidence>
<keyword evidence="1" id="KW-0472">Membrane</keyword>
<dbReference type="PANTHER" id="PTHR33802">
    <property type="entry name" value="SI:CH211-161H7.5-RELATED"/>
    <property type="match status" value="1"/>
</dbReference>
<dbReference type="Gene3D" id="1.20.1260.100">
    <property type="entry name" value="TspO/MBR protein"/>
    <property type="match status" value="1"/>
</dbReference>
<feature type="transmembrane region" description="Helical" evidence="1">
    <location>
        <begin position="14"/>
        <end position="35"/>
    </location>
</feature>
<sequence length="268" mass="30831">MAADETLRYKNQSVFHVIGFILVIAVNILAVQLPINGQHTGEVSDKYTHLLIPIPATFGIWGIIYLALLAFTIYQLWLAFWGDHPQELSHFIHQMKHWWLISCLANASWLFAWHYEILQVSFLLMLLLLTSLIAIHHNFSIGHQAFSNREKYLLHYPFSLYLGWVSFAALANLTALMVYWGWQGQGISMVTWTVLMISISAGLCVYMILQHNNIIFGMVHIWALWGVIMQRRHPDQVTAPAVVHACFIAIAMIAITILWKWYQQRSAS</sequence>
<protein>
    <recommendedName>
        <fullName evidence="4">TspO/MBR related protein</fullName>
    </recommendedName>
</protein>
<reference evidence="2 3" key="2">
    <citation type="submission" date="2019-09" db="EMBL/GenBank/DDBJ databases">
        <authorList>
            <person name="Jin C."/>
        </authorList>
    </citation>
    <scope>NUCLEOTIDE SEQUENCE [LARGE SCALE GENOMIC DNA]</scope>
    <source>
        <strain evidence="2 3">BN140078</strain>
    </source>
</reference>
<dbReference type="RefSeq" id="WP_149839834.1">
    <property type="nucleotide sequence ID" value="NZ_VUOC01000004.1"/>
</dbReference>
<dbReference type="AlphaFoldDB" id="A0A5B2VIB2"/>
<comment type="caution">
    <text evidence="2">The sequence shown here is derived from an EMBL/GenBank/DDBJ whole genome shotgun (WGS) entry which is preliminary data.</text>
</comment>
<dbReference type="Proteomes" id="UP000324611">
    <property type="component" value="Unassembled WGS sequence"/>
</dbReference>
<reference evidence="2 3" key="1">
    <citation type="submission" date="2019-09" db="EMBL/GenBank/DDBJ databases">
        <title>Chitinophaga ginsengihumi sp. nov., isolated from soil of ginseng rhizosphere.</title>
        <authorList>
            <person name="Lee J."/>
        </authorList>
    </citation>
    <scope>NUCLEOTIDE SEQUENCE [LARGE SCALE GENOMIC DNA]</scope>
    <source>
        <strain evidence="2 3">BN140078</strain>
    </source>
</reference>
<keyword evidence="1" id="KW-0812">Transmembrane</keyword>
<feature type="transmembrane region" description="Helical" evidence="1">
    <location>
        <begin position="97"/>
        <end position="115"/>
    </location>
</feature>
<keyword evidence="3" id="KW-1185">Reference proteome</keyword>
<evidence type="ECO:0000256" key="1">
    <source>
        <dbReference type="SAM" id="Phobius"/>
    </source>
</evidence>
<feature type="transmembrane region" description="Helical" evidence="1">
    <location>
        <begin position="122"/>
        <end position="141"/>
    </location>
</feature>
<evidence type="ECO:0008006" key="4">
    <source>
        <dbReference type="Google" id="ProtNLM"/>
    </source>
</evidence>
<feature type="transmembrane region" description="Helical" evidence="1">
    <location>
        <begin position="189"/>
        <end position="208"/>
    </location>
</feature>
<dbReference type="PANTHER" id="PTHR33802:SF1">
    <property type="entry name" value="XK-RELATED PROTEIN"/>
    <property type="match status" value="1"/>
</dbReference>
<dbReference type="InterPro" id="IPR038330">
    <property type="entry name" value="TspO/MBR-related_sf"/>
</dbReference>
<keyword evidence="1" id="KW-1133">Transmembrane helix</keyword>
<proteinExistence type="predicted"/>
<organism evidence="2 3">
    <name type="scientific">Chitinophaga agrisoli</name>
    <dbReference type="NCBI Taxonomy" id="2607653"/>
    <lineage>
        <taxon>Bacteria</taxon>
        <taxon>Pseudomonadati</taxon>
        <taxon>Bacteroidota</taxon>
        <taxon>Chitinophagia</taxon>
        <taxon>Chitinophagales</taxon>
        <taxon>Chitinophagaceae</taxon>
        <taxon>Chitinophaga</taxon>
    </lineage>
</organism>
<accession>A0A5B2VIB2</accession>
<feature type="transmembrane region" description="Helical" evidence="1">
    <location>
        <begin position="161"/>
        <end position="182"/>
    </location>
</feature>
<gene>
    <name evidence="2" type="ORF">F0L74_20765</name>
</gene>
<feature type="transmembrane region" description="Helical" evidence="1">
    <location>
        <begin position="241"/>
        <end position="262"/>
    </location>
</feature>
<feature type="transmembrane region" description="Helical" evidence="1">
    <location>
        <begin position="214"/>
        <end position="229"/>
    </location>
</feature>
<dbReference type="EMBL" id="VUOC01000004">
    <property type="protein sequence ID" value="KAA2238655.1"/>
    <property type="molecule type" value="Genomic_DNA"/>
</dbReference>
<name>A0A5B2VIB2_9BACT</name>
<feature type="transmembrane region" description="Helical" evidence="1">
    <location>
        <begin position="56"/>
        <end position="77"/>
    </location>
</feature>
<evidence type="ECO:0000313" key="3">
    <source>
        <dbReference type="Proteomes" id="UP000324611"/>
    </source>
</evidence>